<dbReference type="AlphaFoldDB" id="A0A1H0GVJ3"/>
<dbReference type="EMBL" id="FNIT01000003">
    <property type="protein sequence ID" value="SDO10913.1"/>
    <property type="molecule type" value="Genomic_DNA"/>
</dbReference>
<dbReference type="STRING" id="1166073.SAMN05192530_103368"/>
<dbReference type="GO" id="GO:0000270">
    <property type="term" value="P:peptidoglycan metabolic process"/>
    <property type="evidence" value="ECO:0007669"/>
    <property type="project" value="TreeGrafter"/>
</dbReference>
<keyword evidence="4" id="KW-1185">Reference proteome</keyword>
<dbReference type="Proteomes" id="UP000198793">
    <property type="component" value="Unassembled WGS sequence"/>
</dbReference>
<dbReference type="GO" id="GO:0005886">
    <property type="term" value="C:plasma membrane"/>
    <property type="evidence" value="ECO:0007669"/>
    <property type="project" value="TreeGrafter"/>
</dbReference>
<feature type="transmembrane region" description="Helical" evidence="1">
    <location>
        <begin position="12"/>
        <end position="32"/>
    </location>
</feature>
<evidence type="ECO:0000313" key="4">
    <source>
        <dbReference type="Proteomes" id="UP000198793"/>
    </source>
</evidence>
<feature type="transmembrane region" description="Helical" evidence="1">
    <location>
        <begin position="39"/>
        <end position="65"/>
    </location>
</feature>
<dbReference type="InterPro" id="IPR014729">
    <property type="entry name" value="Rossmann-like_a/b/a_fold"/>
</dbReference>
<dbReference type="GO" id="GO:0043164">
    <property type="term" value="P:Gram-negative-bacterium-type cell wall biogenesis"/>
    <property type="evidence" value="ECO:0007669"/>
    <property type="project" value="TreeGrafter"/>
</dbReference>
<dbReference type="PANTHER" id="PTHR30336:SF4">
    <property type="entry name" value="ENVELOPE BIOGENESIS FACTOR ELYC"/>
    <property type="match status" value="1"/>
</dbReference>
<dbReference type="Gene3D" id="3.40.50.620">
    <property type="entry name" value="HUPs"/>
    <property type="match status" value="1"/>
</dbReference>
<evidence type="ECO:0000259" key="2">
    <source>
        <dbReference type="Pfam" id="PF02698"/>
    </source>
</evidence>
<keyword evidence="1" id="KW-0812">Transmembrane</keyword>
<dbReference type="OrthoDB" id="9809813at2"/>
<keyword evidence="1" id="KW-1133">Transmembrane helix</keyword>
<evidence type="ECO:0000313" key="3">
    <source>
        <dbReference type="EMBL" id="SDO10913.1"/>
    </source>
</evidence>
<dbReference type="InterPro" id="IPR051599">
    <property type="entry name" value="Cell_Envelope_Assoc"/>
</dbReference>
<dbReference type="PANTHER" id="PTHR30336">
    <property type="entry name" value="INNER MEMBRANE PROTEIN, PROBABLE PERMEASE"/>
    <property type="match status" value="1"/>
</dbReference>
<gene>
    <name evidence="3" type="ORF">SAMN05192530_103368</name>
</gene>
<reference evidence="3 4" key="1">
    <citation type="submission" date="2016-10" db="EMBL/GenBank/DDBJ databases">
        <authorList>
            <person name="de Groot N.N."/>
        </authorList>
    </citation>
    <scope>NUCLEOTIDE SEQUENCE [LARGE SCALE GENOMIC DNA]</scope>
    <source>
        <strain evidence="4">L7-484,KACC 16230,DSM 25025</strain>
    </source>
</reference>
<protein>
    <submittedName>
        <fullName evidence="3">Uncharacterized SAM-binding protein YcdF, DUF218 family</fullName>
    </submittedName>
</protein>
<keyword evidence="1" id="KW-0472">Membrane</keyword>
<name>A0A1H0GVJ3_9HYPH</name>
<feature type="domain" description="DUF218" evidence="2">
    <location>
        <begin position="80"/>
        <end position="246"/>
    </location>
</feature>
<proteinExistence type="predicted"/>
<dbReference type="InterPro" id="IPR003848">
    <property type="entry name" value="DUF218"/>
</dbReference>
<organism evidence="3 4">
    <name type="scientific">Aureimonas jatrophae</name>
    <dbReference type="NCBI Taxonomy" id="1166073"/>
    <lineage>
        <taxon>Bacteria</taxon>
        <taxon>Pseudomonadati</taxon>
        <taxon>Pseudomonadota</taxon>
        <taxon>Alphaproteobacteria</taxon>
        <taxon>Hyphomicrobiales</taxon>
        <taxon>Aurantimonadaceae</taxon>
        <taxon>Aureimonas</taxon>
    </lineage>
</organism>
<dbReference type="CDD" id="cd06259">
    <property type="entry name" value="YdcF-like"/>
    <property type="match status" value="1"/>
</dbReference>
<dbReference type="Pfam" id="PF02698">
    <property type="entry name" value="DUF218"/>
    <property type="match status" value="1"/>
</dbReference>
<sequence length="271" mass="29733">MFFAVSKVGWYLVQPLVVILLLLGAGLLFWFLRMPRTGGTLLTVGCLALFVISVTPLGILMMSILENRFPRPNLPARVTGIVVLGGSFDTKIARTRNLPELNEAADRITTALSLARRFPEARVLFTGGSAAMLEEDIAETDLARQMFPDLGLDPSRLELEDQARNTEENARYSRALARPAPGETWLLVTSAYHMPRSVGCFRQAGFEVLPYPTDYQTPGGAAAYSPSTATIRNVEKVHFAIREYLGLAAYWLTGKTDALFPAPAAAAEEIR</sequence>
<accession>A0A1H0GVJ3</accession>
<evidence type="ECO:0000256" key="1">
    <source>
        <dbReference type="SAM" id="Phobius"/>
    </source>
</evidence>